<dbReference type="OrthoDB" id="1523250at2"/>
<dbReference type="EMBL" id="FQUS01000003">
    <property type="protein sequence ID" value="SHE77780.1"/>
    <property type="molecule type" value="Genomic_DNA"/>
</dbReference>
<evidence type="ECO:0000259" key="2">
    <source>
        <dbReference type="Pfam" id="PF14371"/>
    </source>
</evidence>
<evidence type="ECO:0000256" key="1">
    <source>
        <dbReference type="SAM" id="SignalP"/>
    </source>
</evidence>
<feature type="chain" id="PRO_5009908061" description="DUF4412 domain-containing protein" evidence="1">
    <location>
        <begin position="24"/>
        <end position="251"/>
    </location>
</feature>
<proteinExistence type="predicted"/>
<keyword evidence="1" id="KW-0732">Signal</keyword>
<dbReference type="InterPro" id="IPR025524">
    <property type="entry name" value="DUF4412"/>
</dbReference>
<dbReference type="Proteomes" id="UP000184041">
    <property type="component" value="Unassembled WGS sequence"/>
</dbReference>
<evidence type="ECO:0000313" key="4">
    <source>
        <dbReference type="Proteomes" id="UP000184041"/>
    </source>
</evidence>
<protein>
    <recommendedName>
        <fullName evidence="2">DUF4412 domain-containing protein</fullName>
    </recommendedName>
</protein>
<dbReference type="PROSITE" id="PS51257">
    <property type="entry name" value="PROKAR_LIPOPROTEIN"/>
    <property type="match status" value="1"/>
</dbReference>
<name>A0A1M4W9E7_9BACT</name>
<gene>
    <name evidence="3" type="ORF">SAMN05443144_103159</name>
</gene>
<feature type="signal peptide" evidence="1">
    <location>
        <begin position="1"/>
        <end position="23"/>
    </location>
</feature>
<dbReference type="AlphaFoldDB" id="A0A1M4W9E7"/>
<evidence type="ECO:0000313" key="3">
    <source>
        <dbReference type="EMBL" id="SHE77780.1"/>
    </source>
</evidence>
<feature type="domain" description="DUF4412" evidence="2">
    <location>
        <begin position="105"/>
        <end position="234"/>
    </location>
</feature>
<sequence length="251" mass="28629">MKKATYYLSAMLMAACFTQPAAAQFEGEITYNSYEYTEGNETSGDRFMLYITPERILLQGEKKYDFMESLETDGVLVRLDSQDFVFLTGGDEALKIAKTDITSLMNMFNNGSNGGEPLDKDYDIRQNRTGDTQTIKGYRSEKFVFRDESDPDQNYSEVWMTNEIDVNWGMLAEPWGGDTDALISDDFPMDLVFKENYFPLKLEAYKDGKLTSALEVTEIKQAPVDPAMTEVPSGVKVLSMQEYLFRKMNNR</sequence>
<organism evidence="3 4">
    <name type="scientific">Fodinibius roseus</name>
    <dbReference type="NCBI Taxonomy" id="1194090"/>
    <lineage>
        <taxon>Bacteria</taxon>
        <taxon>Pseudomonadati</taxon>
        <taxon>Balneolota</taxon>
        <taxon>Balneolia</taxon>
        <taxon>Balneolales</taxon>
        <taxon>Balneolaceae</taxon>
        <taxon>Fodinibius</taxon>
    </lineage>
</organism>
<dbReference type="Pfam" id="PF14371">
    <property type="entry name" value="DUF4412"/>
    <property type="match status" value="1"/>
</dbReference>
<reference evidence="3 4" key="1">
    <citation type="submission" date="2016-11" db="EMBL/GenBank/DDBJ databases">
        <authorList>
            <person name="Jaros S."/>
            <person name="Januszkiewicz K."/>
            <person name="Wedrychowicz H."/>
        </authorList>
    </citation>
    <scope>NUCLEOTIDE SEQUENCE [LARGE SCALE GENOMIC DNA]</scope>
    <source>
        <strain evidence="3 4">DSM 21986</strain>
    </source>
</reference>
<accession>A0A1M4W9E7</accession>
<keyword evidence="4" id="KW-1185">Reference proteome</keyword>
<dbReference type="RefSeq" id="WP_139240175.1">
    <property type="nucleotide sequence ID" value="NZ_FQUS01000003.1"/>
</dbReference>